<protein>
    <submittedName>
        <fullName evidence="5">Dihydrodipicolinate synthase family protein</fullName>
    </submittedName>
</protein>
<dbReference type="Gene3D" id="3.20.20.70">
    <property type="entry name" value="Aldolase class I"/>
    <property type="match status" value="1"/>
</dbReference>
<dbReference type="PRINTS" id="PR00146">
    <property type="entry name" value="DHPICSNTHASE"/>
</dbReference>
<sequence length="305" mass="32774">MFEAIKARIRGINAINITPFREDGAIDEAALGRNLDDLVASGIEAIYPCGNTGEFYSLTLGEARRVTQLAVERVAGRAAVMAGIGYDTRTAAVLAESAAEAGADGLMLHQPVHPFQSERGLLAYYREVAASTSLPIVLYVRHESVGAELLREATNISNIIGVKYAVNHLPSFAAAVQAAESDPVWICGTAELWAPFFFAAGAVGYTSGLVNVEAQRSQALLAALRAGDTAESMRIWAELRPFELLRERERSGANVSVVKEAMAQLGRARADVRPPIAPLTERERQEIAAILDRWGLTRGQAEGSV</sequence>
<comment type="similarity">
    <text evidence="2">Belongs to the DapA family.</text>
</comment>
<keyword evidence="6" id="KW-1185">Reference proteome</keyword>
<feature type="active site" description="Proton donor/acceptor" evidence="3">
    <location>
        <position position="139"/>
    </location>
</feature>
<dbReference type="SMART" id="SM01130">
    <property type="entry name" value="DHDPS"/>
    <property type="match status" value="1"/>
</dbReference>
<feature type="active site" description="Schiff-base intermediate with substrate" evidence="3">
    <location>
        <position position="163"/>
    </location>
</feature>
<dbReference type="Pfam" id="PF00701">
    <property type="entry name" value="DHDPS"/>
    <property type="match status" value="1"/>
</dbReference>
<dbReference type="AlphaFoldDB" id="A0A927BW38"/>
<dbReference type="RefSeq" id="WP_190921032.1">
    <property type="nucleotide sequence ID" value="NZ_JACXIZ010000047.1"/>
</dbReference>
<dbReference type="Proteomes" id="UP000621560">
    <property type="component" value="Unassembled WGS sequence"/>
</dbReference>
<dbReference type="PIRSF" id="PIRSF001365">
    <property type="entry name" value="DHDPS"/>
    <property type="match status" value="1"/>
</dbReference>
<evidence type="ECO:0000313" key="5">
    <source>
        <dbReference type="EMBL" id="MBD2847931.1"/>
    </source>
</evidence>
<reference evidence="5" key="1">
    <citation type="submission" date="2020-09" db="EMBL/GenBank/DDBJ databases">
        <title>A novel bacterium of genus Paenibacillus, isolated from South China Sea.</title>
        <authorList>
            <person name="Huang H."/>
            <person name="Mo K."/>
            <person name="Hu Y."/>
        </authorList>
    </citation>
    <scope>NUCLEOTIDE SEQUENCE</scope>
    <source>
        <strain evidence="5">IB182496</strain>
    </source>
</reference>
<evidence type="ECO:0000256" key="3">
    <source>
        <dbReference type="PIRSR" id="PIRSR001365-1"/>
    </source>
</evidence>
<comment type="caution">
    <text evidence="5">The sequence shown here is derived from an EMBL/GenBank/DDBJ whole genome shotgun (WGS) entry which is preliminary data.</text>
</comment>
<evidence type="ECO:0000256" key="2">
    <source>
        <dbReference type="PIRNR" id="PIRNR001365"/>
    </source>
</evidence>
<keyword evidence="1 2" id="KW-0456">Lyase</keyword>
<name>A0A927BW38_9BACL</name>
<dbReference type="PANTHER" id="PTHR12128:SF19">
    <property type="entry name" value="5-DEHYDRO-4-DEOXYGLUCARATE DEHYDRATASE 2-RELATED"/>
    <property type="match status" value="1"/>
</dbReference>
<dbReference type="EMBL" id="JACXIZ010000047">
    <property type="protein sequence ID" value="MBD2847931.1"/>
    <property type="molecule type" value="Genomic_DNA"/>
</dbReference>
<organism evidence="5 6">
    <name type="scientific">Paenibacillus sabuli</name>
    <dbReference type="NCBI Taxonomy" id="2772509"/>
    <lineage>
        <taxon>Bacteria</taxon>
        <taxon>Bacillati</taxon>
        <taxon>Bacillota</taxon>
        <taxon>Bacilli</taxon>
        <taxon>Bacillales</taxon>
        <taxon>Paenibacillaceae</taxon>
        <taxon>Paenibacillus</taxon>
    </lineage>
</organism>
<dbReference type="SUPFAM" id="SSF51569">
    <property type="entry name" value="Aldolase"/>
    <property type="match status" value="1"/>
</dbReference>
<evidence type="ECO:0000256" key="1">
    <source>
        <dbReference type="ARBA" id="ARBA00023239"/>
    </source>
</evidence>
<dbReference type="InterPro" id="IPR002220">
    <property type="entry name" value="DapA-like"/>
</dbReference>
<evidence type="ECO:0000313" key="6">
    <source>
        <dbReference type="Proteomes" id="UP000621560"/>
    </source>
</evidence>
<feature type="binding site" evidence="4">
    <location>
        <position position="52"/>
    </location>
    <ligand>
        <name>pyruvate</name>
        <dbReference type="ChEBI" id="CHEBI:15361"/>
    </ligand>
</feature>
<gene>
    <name evidence="5" type="ORF">IDH44_22275</name>
</gene>
<dbReference type="CDD" id="cd00408">
    <property type="entry name" value="DHDPS-like"/>
    <property type="match status" value="1"/>
</dbReference>
<evidence type="ECO:0000256" key="4">
    <source>
        <dbReference type="PIRSR" id="PIRSR001365-2"/>
    </source>
</evidence>
<dbReference type="GO" id="GO:0008840">
    <property type="term" value="F:4-hydroxy-tetrahydrodipicolinate synthase activity"/>
    <property type="evidence" value="ECO:0007669"/>
    <property type="project" value="TreeGrafter"/>
</dbReference>
<proteinExistence type="inferred from homology"/>
<accession>A0A927BW38</accession>
<dbReference type="PANTHER" id="PTHR12128">
    <property type="entry name" value="DIHYDRODIPICOLINATE SYNTHASE"/>
    <property type="match status" value="1"/>
</dbReference>
<dbReference type="InterPro" id="IPR013785">
    <property type="entry name" value="Aldolase_TIM"/>
</dbReference>